<dbReference type="CDD" id="cd04762">
    <property type="entry name" value="HTH_MerR-trunc"/>
    <property type="match status" value="1"/>
</dbReference>
<evidence type="ECO:0000313" key="4">
    <source>
        <dbReference type="Proteomes" id="UP000237846"/>
    </source>
</evidence>
<dbReference type="NCBIfam" id="NF033787">
    <property type="entry name" value="HTH_BldC"/>
    <property type="match status" value="1"/>
</dbReference>
<dbReference type="Proteomes" id="UP000237846">
    <property type="component" value="Unassembled WGS sequence"/>
</dbReference>
<keyword evidence="4" id="KW-1185">Reference proteome</keyword>
<organism evidence="3 4">
    <name type="scientific">Allonocardiopsis opalescens</name>
    <dbReference type="NCBI Taxonomy" id="1144618"/>
    <lineage>
        <taxon>Bacteria</taxon>
        <taxon>Bacillati</taxon>
        <taxon>Actinomycetota</taxon>
        <taxon>Actinomycetes</taxon>
        <taxon>Streptosporangiales</taxon>
        <taxon>Allonocardiopsis</taxon>
    </lineage>
</organism>
<reference evidence="3 4" key="1">
    <citation type="submission" date="2018-03" db="EMBL/GenBank/DDBJ databases">
        <title>Genomic Encyclopedia of Archaeal and Bacterial Type Strains, Phase II (KMG-II): from individual species to whole genera.</title>
        <authorList>
            <person name="Goeker M."/>
        </authorList>
    </citation>
    <scope>NUCLEOTIDE SEQUENCE [LARGE SCALE GENOMIC DNA]</scope>
    <source>
        <strain evidence="3 4">DSM 45601</strain>
    </source>
</reference>
<evidence type="ECO:0000259" key="2">
    <source>
        <dbReference type="PROSITE" id="PS50937"/>
    </source>
</evidence>
<sequence>MPAAYIPLGEAARLSGRSPQALKAMADADEVFAAFISGHYWFDPERLPERPPLPEEPPGELPELMTAQEVARLFRVHPKTVTAWARQGVLPYIRTLGGHRRYAAESVRRLLDEQHVHDPREEHTPDTQKDGEP</sequence>
<dbReference type="InterPro" id="IPR041657">
    <property type="entry name" value="HTH_17"/>
</dbReference>
<dbReference type="NCBIfam" id="TIGR01764">
    <property type="entry name" value="excise"/>
    <property type="match status" value="1"/>
</dbReference>
<dbReference type="Gene3D" id="1.10.1660.10">
    <property type="match status" value="1"/>
</dbReference>
<dbReference type="InterPro" id="IPR000551">
    <property type="entry name" value="MerR-type_HTH_dom"/>
</dbReference>
<gene>
    <name evidence="3" type="ORF">CLV72_101291</name>
</gene>
<dbReference type="AlphaFoldDB" id="A0A2T0QCQ7"/>
<name>A0A2T0QCQ7_9ACTN</name>
<protein>
    <submittedName>
        <fullName evidence="3">Excisionase family DNA binding protein</fullName>
    </submittedName>
</protein>
<dbReference type="SUPFAM" id="SSF46955">
    <property type="entry name" value="Putative DNA-binding domain"/>
    <property type="match status" value="1"/>
</dbReference>
<dbReference type="InterPro" id="IPR009061">
    <property type="entry name" value="DNA-bd_dom_put_sf"/>
</dbReference>
<feature type="region of interest" description="Disordered" evidence="1">
    <location>
        <begin position="110"/>
        <end position="133"/>
    </location>
</feature>
<dbReference type="EMBL" id="PVZC01000001">
    <property type="protein sequence ID" value="PRY01707.1"/>
    <property type="molecule type" value="Genomic_DNA"/>
</dbReference>
<accession>A0A2T0QCQ7</accession>
<dbReference type="GO" id="GO:0003677">
    <property type="term" value="F:DNA binding"/>
    <property type="evidence" value="ECO:0007669"/>
    <property type="project" value="InterPro"/>
</dbReference>
<dbReference type="InterPro" id="IPR048048">
    <property type="entry name" value="BldC-like"/>
</dbReference>
<dbReference type="InterPro" id="IPR010093">
    <property type="entry name" value="SinI_DNA-bd"/>
</dbReference>
<dbReference type="RefSeq" id="WP_425428004.1">
    <property type="nucleotide sequence ID" value="NZ_PVZC01000001.1"/>
</dbReference>
<dbReference type="Pfam" id="PF12728">
    <property type="entry name" value="HTH_17"/>
    <property type="match status" value="1"/>
</dbReference>
<evidence type="ECO:0000256" key="1">
    <source>
        <dbReference type="SAM" id="MobiDB-lite"/>
    </source>
</evidence>
<evidence type="ECO:0000313" key="3">
    <source>
        <dbReference type="EMBL" id="PRY01707.1"/>
    </source>
</evidence>
<dbReference type="PROSITE" id="PS50937">
    <property type="entry name" value="HTH_MERR_2"/>
    <property type="match status" value="1"/>
</dbReference>
<proteinExistence type="predicted"/>
<feature type="domain" description="HTH merR-type" evidence="2">
    <location>
        <begin position="64"/>
        <end position="111"/>
    </location>
</feature>
<comment type="caution">
    <text evidence="3">The sequence shown here is derived from an EMBL/GenBank/DDBJ whole genome shotgun (WGS) entry which is preliminary data.</text>
</comment>
<dbReference type="GO" id="GO:0006355">
    <property type="term" value="P:regulation of DNA-templated transcription"/>
    <property type="evidence" value="ECO:0007669"/>
    <property type="project" value="InterPro"/>
</dbReference>